<keyword evidence="2" id="KW-1185">Reference proteome</keyword>
<accession>A0A1J9Q2B4</accession>
<gene>
    <name evidence="1" type="ORF">ACJ73_05878</name>
</gene>
<name>A0A1J9Q2B4_9EURO</name>
<dbReference type="VEuPathDB" id="FungiDB:ACJ73_05878"/>
<dbReference type="Proteomes" id="UP000242791">
    <property type="component" value="Unassembled WGS sequence"/>
</dbReference>
<organism evidence="1 2">
    <name type="scientific">Blastomyces percursus</name>
    <dbReference type="NCBI Taxonomy" id="1658174"/>
    <lineage>
        <taxon>Eukaryota</taxon>
        <taxon>Fungi</taxon>
        <taxon>Dikarya</taxon>
        <taxon>Ascomycota</taxon>
        <taxon>Pezizomycotina</taxon>
        <taxon>Eurotiomycetes</taxon>
        <taxon>Eurotiomycetidae</taxon>
        <taxon>Onygenales</taxon>
        <taxon>Ajellomycetaceae</taxon>
        <taxon>Blastomyces</taxon>
    </lineage>
</organism>
<evidence type="ECO:0000313" key="2">
    <source>
        <dbReference type="Proteomes" id="UP000242791"/>
    </source>
</evidence>
<dbReference type="AlphaFoldDB" id="A0A1J9Q2B4"/>
<reference evidence="1 2" key="1">
    <citation type="submission" date="2015-08" db="EMBL/GenBank/DDBJ databases">
        <title>Emmonsia species relationships and genome sequence.</title>
        <authorList>
            <person name="Cuomo C.A."/>
            <person name="Schwartz I.S."/>
            <person name="Kenyon C."/>
            <person name="De Hoog G.S."/>
            <person name="Govender N.P."/>
            <person name="Botha A."/>
            <person name="Moreno L."/>
            <person name="De Vries M."/>
            <person name="Munoz J.F."/>
            <person name="Stielow J.B."/>
        </authorList>
    </citation>
    <scope>NUCLEOTIDE SEQUENCE [LARGE SCALE GENOMIC DNA]</scope>
    <source>
        <strain evidence="1 2">EI222</strain>
    </source>
</reference>
<dbReference type="EMBL" id="LGTZ01000965">
    <property type="protein sequence ID" value="OJD22766.1"/>
    <property type="molecule type" value="Genomic_DNA"/>
</dbReference>
<feature type="non-terminal residue" evidence="1">
    <location>
        <position position="1"/>
    </location>
</feature>
<evidence type="ECO:0000313" key="1">
    <source>
        <dbReference type="EMBL" id="OJD22766.1"/>
    </source>
</evidence>
<proteinExistence type="predicted"/>
<sequence length="155" mass="16580">EPSRSRFSLIVAVRSSLSAIESPNGPLRSQPTSSIAIARSLFSIRRISLNPVTIVPTILQPDTPFLALAIGKTPRPATLRPAALAGILFPLASPHQSSSFTPVHISVALATAVRPLNALRQSQLATQTHRNKPPIAVRGRLSELLQMQTEITDVG</sequence>
<protein>
    <submittedName>
        <fullName evidence="1">Uncharacterized protein</fullName>
    </submittedName>
</protein>
<comment type="caution">
    <text evidence="1">The sequence shown here is derived from an EMBL/GenBank/DDBJ whole genome shotgun (WGS) entry which is preliminary data.</text>
</comment>